<reference evidence="1 2" key="1">
    <citation type="journal article" date="2019" name="Nat. Ecol. Evol.">
        <title>Megaphylogeny resolves global patterns of mushroom evolution.</title>
        <authorList>
            <person name="Varga T."/>
            <person name="Krizsan K."/>
            <person name="Foldi C."/>
            <person name="Dima B."/>
            <person name="Sanchez-Garcia M."/>
            <person name="Sanchez-Ramirez S."/>
            <person name="Szollosi G.J."/>
            <person name="Szarkandi J.G."/>
            <person name="Papp V."/>
            <person name="Albert L."/>
            <person name="Andreopoulos W."/>
            <person name="Angelini C."/>
            <person name="Antonin V."/>
            <person name="Barry K.W."/>
            <person name="Bougher N.L."/>
            <person name="Buchanan P."/>
            <person name="Buyck B."/>
            <person name="Bense V."/>
            <person name="Catcheside P."/>
            <person name="Chovatia M."/>
            <person name="Cooper J."/>
            <person name="Damon W."/>
            <person name="Desjardin D."/>
            <person name="Finy P."/>
            <person name="Geml J."/>
            <person name="Haridas S."/>
            <person name="Hughes K."/>
            <person name="Justo A."/>
            <person name="Karasinski D."/>
            <person name="Kautmanova I."/>
            <person name="Kiss B."/>
            <person name="Kocsube S."/>
            <person name="Kotiranta H."/>
            <person name="LaButti K.M."/>
            <person name="Lechner B.E."/>
            <person name="Liimatainen K."/>
            <person name="Lipzen A."/>
            <person name="Lukacs Z."/>
            <person name="Mihaltcheva S."/>
            <person name="Morgado L.N."/>
            <person name="Niskanen T."/>
            <person name="Noordeloos M.E."/>
            <person name="Ohm R.A."/>
            <person name="Ortiz-Santana B."/>
            <person name="Ovrebo C."/>
            <person name="Racz N."/>
            <person name="Riley R."/>
            <person name="Savchenko A."/>
            <person name="Shiryaev A."/>
            <person name="Soop K."/>
            <person name="Spirin V."/>
            <person name="Szebenyi C."/>
            <person name="Tomsovsky M."/>
            <person name="Tulloss R.E."/>
            <person name="Uehling J."/>
            <person name="Grigoriev I.V."/>
            <person name="Vagvolgyi C."/>
            <person name="Papp T."/>
            <person name="Martin F.M."/>
            <person name="Miettinen O."/>
            <person name="Hibbett D.S."/>
            <person name="Nagy L.G."/>
        </authorList>
    </citation>
    <scope>NUCLEOTIDE SEQUENCE [LARGE SCALE GENOMIC DNA]</scope>
    <source>
        <strain evidence="1 2">CBS 309.79</strain>
    </source>
</reference>
<dbReference type="AlphaFoldDB" id="A0A5C3Q9F7"/>
<evidence type="ECO:0000313" key="2">
    <source>
        <dbReference type="Proteomes" id="UP000305067"/>
    </source>
</evidence>
<proteinExistence type="predicted"/>
<sequence length="311" mass="35019">MFYLLAGLAIRLPWYLKGAKQYSFSDFVVFLLRPLERLQYTIGDLPLSLKDMESRAIQQSGDSLHTTMFVWLMQISPNPSARAIVTSCIALNPNNLVYIQPPITSPNEWAKTLQQAISVLVTGSDYILDEDSFEPYSLLTGVHWTDYVEGLLSKTYDVSSTVEWYWDAEISHLDQWAVETFLQRFSLHALYHATPNSTSTMLAPLLEFEPALAPLYPAMRFQCWTVKPTPAAMHKLKIWLPNPDHADSVQVVTAPELRLLLEAATCISGAGLDSKEFGDAFLDAGVCSFGVVSPKITTWLLPRMWHMPSTR</sequence>
<dbReference type="Proteomes" id="UP000305067">
    <property type="component" value="Unassembled WGS sequence"/>
</dbReference>
<keyword evidence="2" id="KW-1185">Reference proteome</keyword>
<protein>
    <submittedName>
        <fullName evidence="1">Uncharacterized protein</fullName>
    </submittedName>
</protein>
<name>A0A5C3Q9F7_9AGAR</name>
<accession>A0A5C3Q9F7</accession>
<organism evidence="1 2">
    <name type="scientific">Pterulicium gracile</name>
    <dbReference type="NCBI Taxonomy" id="1884261"/>
    <lineage>
        <taxon>Eukaryota</taxon>
        <taxon>Fungi</taxon>
        <taxon>Dikarya</taxon>
        <taxon>Basidiomycota</taxon>
        <taxon>Agaricomycotina</taxon>
        <taxon>Agaricomycetes</taxon>
        <taxon>Agaricomycetidae</taxon>
        <taxon>Agaricales</taxon>
        <taxon>Pleurotineae</taxon>
        <taxon>Pterulaceae</taxon>
        <taxon>Pterulicium</taxon>
    </lineage>
</organism>
<gene>
    <name evidence="1" type="ORF">BDV98DRAFT_595973</name>
</gene>
<evidence type="ECO:0000313" key="1">
    <source>
        <dbReference type="EMBL" id="TFK98206.1"/>
    </source>
</evidence>
<dbReference type="EMBL" id="ML178841">
    <property type="protein sequence ID" value="TFK98206.1"/>
    <property type="molecule type" value="Genomic_DNA"/>
</dbReference>